<keyword evidence="2" id="KW-1185">Reference proteome</keyword>
<dbReference type="Gene3D" id="3.40.30.10">
    <property type="entry name" value="Glutaredoxin"/>
    <property type="match status" value="1"/>
</dbReference>
<accession>A0A285NNR9</accession>
<gene>
    <name evidence="1" type="ORF">SAMN06265353_0154</name>
</gene>
<dbReference type="AlphaFoldDB" id="A0A285NNR9"/>
<proteinExistence type="predicted"/>
<evidence type="ECO:0000313" key="1">
    <source>
        <dbReference type="EMBL" id="SNZ11152.1"/>
    </source>
</evidence>
<name>A0A285NNR9_9AQUI</name>
<dbReference type="InterPro" id="IPR036249">
    <property type="entry name" value="Thioredoxin-like_sf"/>
</dbReference>
<organism evidence="1 2">
    <name type="scientific">Hydrogenobacter hydrogenophilus</name>
    <dbReference type="NCBI Taxonomy" id="35835"/>
    <lineage>
        <taxon>Bacteria</taxon>
        <taxon>Pseudomonadati</taxon>
        <taxon>Aquificota</taxon>
        <taxon>Aquificia</taxon>
        <taxon>Aquificales</taxon>
        <taxon>Aquificaceae</taxon>
        <taxon>Hydrogenobacter</taxon>
    </lineage>
</organism>
<dbReference type="OrthoDB" id="14746at2"/>
<dbReference type="RefSeq" id="WP_096600095.1">
    <property type="nucleotide sequence ID" value="NZ_OBEN01000001.1"/>
</dbReference>
<protein>
    <submittedName>
        <fullName evidence="1">Thioredoxin 1</fullName>
    </submittedName>
</protein>
<dbReference type="EMBL" id="OBEN01000001">
    <property type="protein sequence ID" value="SNZ11152.1"/>
    <property type="molecule type" value="Genomic_DNA"/>
</dbReference>
<sequence>MFEGFEEITDKEIYDKALAGEKPAVVIFTQPNNPQNEAFYKVLSKFQKLYGDKVNFYYMDVEKNTSAEDLGIFVFPAVLYFRDTMELERHDYLPSEEEVERAIRRLLRL</sequence>
<evidence type="ECO:0000313" key="2">
    <source>
        <dbReference type="Proteomes" id="UP000218627"/>
    </source>
</evidence>
<dbReference type="Proteomes" id="UP000218627">
    <property type="component" value="Unassembled WGS sequence"/>
</dbReference>
<dbReference type="SUPFAM" id="SSF52833">
    <property type="entry name" value="Thioredoxin-like"/>
    <property type="match status" value="1"/>
</dbReference>
<reference evidence="2" key="1">
    <citation type="submission" date="2017-09" db="EMBL/GenBank/DDBJ databases">
        <authorList>
            <person name="Varghese N."/>
            <person name="Submissions S."/>
        </authorList>
    </citation>
    <scope>NUCLEOTIDE SEQUENCE [LARGE SCALE GENOMIC DNA]</scope>
    <source>
        <strain evidence="2">DSM 2913</strain>
    </source>
</reference>
<dbReference type="CDD" id="cd02947">
    <property type="entry name" value="TRX_family"/>
    <property type="match status" value="1"/>
</dbReference>